<organism evidence="1 2">
    <name type="scientific">Pluteus cervinus</name>
    <dbReference type="NCBI Taxonomy" id="181527"/>
    <lineage>
        <taxon>Eukaryota</taxon>
        <taxon>Fungi</taxon>
        <taxon>Dikarya</taxon>
        <taxon>Basidiomycota</taxon>
        <taxon>Agaricomycotina</taxon>
        <taxon>Agaricomycetes</taxon>
        <taxon>Agaricomycetidae</taxon>
        <taxon>Agaricales</taxon>
        <taxon>Pluteineae</taxon>
        <taxon>Pluteaceae</taxon>
        <taxon>Pluteus</taxon>
    </lineage>
</organism>
<evidence type="ECO:0000313" key="2">
    <source>
        <dbReference type="Proteomes" id="UP000308600"/>
    </source>
</evidence>
<protein>
    <submittedName>
        <fullName evidence="1">Uncharacterized protein</fullName>
    </submittedName>
</protein>
<evidence type="ECO:0000313" key="1">
    <source>
        <dbReference type="EMBL" id="TFK76567.1"/>
    </source>
</evidence>
<proteinExistence type="predicted"/>
<dbReference type="EMBL" id="ML208260">
    <property type="protein sequence ID" value="TFK76567.1"/>
    <property type="molecule type" value="Genomic_DNA"/>
</dbReference>
<sequence length="221" mass="23351">MPPTSQSSSALSGSATLTAGVAPAKSSSPTTSAPTTSPSPTASSSPFVFLNMPNVTMCQNMTISWRYTGLNDSLVTLTILRDDPTQPLASSEPPRLDPGAVGIRTLETYLHPNASAFMWAAVNLPPGSYRAIAETSPTAIPLAVSPLFFVQNSSDTSCLPNVTMTNHRNPPVLQTGDLVGIILGATAAIGVLVAAYYFPRTWRCFGRPAVKDMGQRPYSLY</sequence>
<reference evidence="1 2" key="1">
    <citation type="journal article" date="2019" name="Nat. Ecol. Evol.">
        <title>Megaphylogeny resolves global patterns of mushroom evolution.</title>
        <authorList>
            <person name="Varga T."/>
            <person name="Krizsan K."/>
            <person name="Foldi C."/>
            <person name="Dima B."/>
            <person name="Sanchez-Garcia M."/>
            <person name="Sanchez-Ramirez S."/>
            <person name="Szollosi G.J."/>
            <person name="Szarkandi J.G."/>
            <person name="Papp V."/>
            <person name="Albert L."/>
            <person name="Andreopoulos W."/>
            <person name="Angelini C."/>
            <person name="Antonin V."/>
            <person name="Barry K.W."/>
            <person name="Bougher N.L."/>
            <person name="Buchanan P."/>
            <person name="Buyck B."/>
            <person name="Bense V."/>
            <person name="Catcheside P."/>
            <person name="Chovatia M."/>
            <person name="Cooper J."/>
            <person name="Damon W."/>
            <person name="Desjardin D."/>
            <person name="Finy P."/>
            <person name="Geml J."/>
            <person name="Haridas S."/>
            <person name="Hughes K."/>
            <person name="Justo A."/>
            <person name="Karasinski D."/>
            <person name="Kautmanova I."/>
            <person name="Kiss B."/>
            <person name="Kocsube S."/>
            <person name="Kotiranta H."/>
            <person name="LaButti K.M."/>
            <person name="Lechner B.E."/>
            <person name="Liimatainen K."/>
            <person name="Lipzen A."/>
            <person name="Lukacs Z."/>
            <person name="Mihaltcheva S."/>
            <person name="Morgado L.N."/>
            <person name="Niskanen T."/>
            <person name="Noordeloos M.E."/>
            <person name="Ohm R.A."/>
            <person name="Ortiz-Santana B."/>
            <person name="Ovrebo C."/>
            <person name="Racz N."/>
            <person name="Riley R."/>
            <person name="Savchenko A."/>
            <person name="Shiryaev A."/>
            <person name="Soop K."/>
            <person name="Spirin V."/>
            <person name="Szebenyi C."/>
            <person name="Tomsovsky M."/>
            <person name="Tulloss R.E."/>
            <person name="Uehling J."/>
            <person name="Grigoriev I.V."/>
            <person name="Vagvolgyi C."/>
            <person name="Papp T."/>
            <person name="Martin F.M."/>
            <person name="Miettinen O."/>
            <person name="Hibbett D.S."/>
            <person name="Nagy L.G."/>
        </authorList>
    </citation>
    <scope>NUCLEOTIDE SEQUENCE [LARGE SCALE GENOMIC DNA]</scope>
    <source>
        <strain evidence="1 2">NL-1719</strain>
    </source>
</reference>
<keyword evidence="2" id="KW-1185">Reference proteome</keyword>
<name>A0ACD3BHR0_9AGAR</name>
<accession>A0ACD3BHR0</accession>
<dbReference type="Proteomes" id="UP000308600">
    <property type="component" value="Unassembled WGS sequence"/>
</dbReference>
<gene>
    <name evidence="1" type="ORF">BDN72DRAFT_891601</name>
</gene>